<dbReference type="GO" id="GO:0016740">
    <property type="term" value="F:transferase activity"/>
    <property type="evidence" value="ECO:0007669"/>
    <property type="project" value="UniProtKB-KW"/>
</dbReference>
<reference evidence="2 3" key="1">
    <citation type="submission" date="2016-11" db="EMBL/GenBank/DDBJ databases">
        <title>Paenibacillus species isolates.</title>
        <authorList>
            <person name="Beno S.M."/>
        </authorList>
    </citation>
    <scope>NUCLEOTIDE SEQUENCE [LARGE SCALE GENOMIC DNA]</scope>
    <source>
        <strain evidence="2 3">FSL F4-0100</strain>
    </source>
</reference>
<dbReference type="Pfam" id="PF00535">
    <property type="entry name" value="Glycos_transf_2"/>
    <property type="match status" value="1"/>
</dbReference>
<sequence>MNENKKRILIGSPIHQKPAILKEFLVSLHCLRQDDVEFGYLFIDDNQDKQASDMLRDFAKVMAPVTVLASGQGDEYCRDENTHFWNEHLIWKVAEFKNTMIRHAIDEQYDFLFLVDSDLLLHPETVEQLVASGRDIVSEVFWTSWQPDSAPQPQVWLRDEYTQWEQQRGEDLSKEEIAVRYDQFITQLKVPGVYEVGGLGACTLISRHAMVAGVNFKPIKNLSFWGEDRHFCVRAAAIGFPLYVDTFFPAYHIYRESDLEGVEKFKREHGEEITPSNRVLFPNDVCKKIGPAVNRGQKKLTLTMVLKNEGNRYLRQVLEEHRKYIDEAVIIDDASVDNTVDVCLDTLQGIPVRIVRNDISKFNNEVDLRKQQWEETLKTEPDWILNLDADEIFESRFSEEIHLLLKQSEVDVVCFRLYDFWNQTHYREDHLWRSHFTYRPFLIRYRHDFVYNWKETPQHCGRFPENIFELPHQLSDLRLKHYGWAKSEYRIEKFQRYMLLDPEAKFGWMEQYLSILDENPNLIPWIE</sequence>
<dbReference type="Gene3D" id="3.90.550.10">
    <property type="entry name" value="Spore Coat Polysaccharide Biosynthesis Protein SpsA, Chain A"/>
    <property type="match status" value="2"/>
</dbReference>
<dbReference type="OrthoDB" id="183314at2"/>
<proteinExistence type="predicted"/>
<dbReference type="PANTHER" id="PTHR43630:SF2">
    <property type="entry name" value="GLYCOSYLTRANSFERASE"/>
    <property type="match status" value="1"/>
</dbReference>
<dbReference type="EMBL" id="MRTF01000002">
    <property type="protein sequence ID" value="OME94851.1"/>
    <property type="molecule type" value="Genomic_DNA"/>
</dbReference>
<keyword evidence="2" id="KW-0808">Transferase</keyword>
<dbReference type="STRING" id="1401.BK123_07055"/>
<protein>
    <submittedName>
        <fullName evidence="2">Glycosyl transferase</fullName>
    </submittedName>
</protein>
<evidence type="ECO:0000313" key="3">
    <source>
        <dbReference type="Proteomes" id="UP000187074"/>
    </source>
</evidence>
<dbReference type="Proteomes" id="UP000187074">
    <property type="component" value="Unassembled WGS sequence"/>
</dbReference>
<evidence type="ECO:0000313" key="2">
    <source>
        <dbReference type="EMBL" id="OME94851.1"/>
    </source>
</evidence>
<feature type="domain" description="Glycosyltransferase 2-like" evidence="1">
    <location>
        <begin position="304"/>
        <end position="450"/>
    </location>
</feature>
<dbReference type="RefSeq" id="WP_076321671.1">
    <property type="nucleotide sequence ID" value="NZ_MRTF01000002.1"/>
</dbReference>
<evidence type="ECO:0000259" key="1">
    <source>
        <dbReference type="Pfam" id="PF00535"/>
    </source>
</evidence>
<organism evidence="2 3">
    <name type="scientific">Paenibacillus lautus</name>
    <name type="common">Bacillus lautus</name>
    <dbReference type="NCBI Taxonomy" id="1401"/>
    <lineage>
        <taxon>Bacteria</taxon>
        <taxon>Bacillati</taxon>
        <taxon>Bacillota</taxon>
        <taxon>Bacilli</taxon>
        <taxon>Bacillales</taxon>
        <taxon>Paenibacillaceae</taxon>
        <taxon>Paenibacillus</taxon>
    </lineage>
</organism>
<name>A0A1R1B5L4_PAELA</name>
<dbReference type="PANTHER" id="PTHR43630">
    <property type="entry name" value="POLY-BETA-1,6-N-ACETYL-D-GLUCOSAMINE SYNTHASE"/>
    <property type="match status" value="1"/>
</dbReference>
<accession>A0A1R1B5L4</accession>
<comment type="caution">
    <text evidence="2">The sequence shown here is derived from an EMBL/GenBank/DDBJ whole genome shotgun (WGS) entry which is preliminary data.</text>
</comment>
<dbReference type="AlphaFoldDB" id="A0A1R1B5L4"/>
<gene>
    <name evidence="2" type="ORF">BK123_07055</name>
</gene>
<dbReference type="InterPro" id="IPR001173">
    <property type="entry name" value="Glyco_trans_2-like"/>
</dbReference>
<dbReference type="InterPro" id="IPR029044">
    <property type="entry name" value="Nucleotide-diphossugar_trans"/>
</dbReference>
<dbReference type="SUPFAM" id="SSF53448">
    <property type="entry name" value="Nucleotide-diphospho-sugar transferases"/>
    <property type="match status" value="2"/>
</dbReference>